<keyword evidence="2" id="KW-0472">Membrane</keyword>
<keyword evidence="2" id="KW-0812">Transmembrane</keyword>
<sequence length="296" mass="31922">MASSQWVFPPPTLTPTFFNTTLLPTNLAIYLNASTSSWPSTGFGRTPTYNHDALALEWPSTTTTPQTLNWHCLPCRQLSSSLNETANWEACTYPTADTLPDLLTSHSPSPPKATTTITHGPSILPPLYQEKREQQISSYYITLPFRFTNADRYRVTGETSYVFNASVPEGVVDTEFRYDDDNDGRWTWSTEGVVGVVFVMVALVVGVGVGVAYGLRQRRRMQKKALEALAAKEGGGGDVGAVENGGVGGGKEGKSELRMEREAEEGLPGYEGPPGYAEATSDAASSRAGEAGGVAR</sequence>
<dbReference type="AlphaFoldDB" id="A0A6A7BC60"/>
<evidence type="ECO:0000256" key="1">
    <source>
        <dbReference type="SAM" id="MobiDB-lite"/>
    </source>
</evidence>
<feature type="region of interest" description="Disordered" evidence="1">
    <location>
        <begin position="237"/>
        <end position="296"/>
    </location>
</feature>
<dbReference type="Proteomes" id="UP000799423">
    <property type="component" value="Unassembled WGS sequence"/>
</dbReference>
<evidence type="ECO:0000256" key="2">
    <source>
        <dbReference type="SAM" id="Phobius"/>
    </source>
</evidence>
<name>A0A6A7BC60_9PLEO</name>
<organism evidence="3 4">
    <name type="scientific">Plenodomus tracheiphilus IPT5</name>
    <dbReference type="NCBI Taxonomy" id="1408161"/>
    <lineage>
        <taxon>Eukaryota</taxon>
        <taxon>Fungi</taxon>
        <taxon>Dikarya</taxon>
        <taxon>Ascomycota</taxon>
        <taxon>Pezizomycotina</taxon>
        <taxon>Dothideomycetes</taxon>
        <taxon>Pleosporomycetidae</taxon>
        <taxon>Pleosporales</taxon>
        <taxon>Pleosporineae</taxon>
        <taxon>Leptosphaeriaceae</taxon>
        <taxon>Plenodomus</taxon>
    </lineage>
</organism>
<proteinExistence type="predicted"/>
<feature type="compositionally biased region" description="Basic and acidic residues" evidence="1">
    <location>
        <begin position="251"/>
        <end position="261"/>
    </location>
</feature>
<dbReference type="EMBL" id="MU006299">
    <property type="protein sequence ID" value="KAF2852327.1"/>
    <property type="molecule type" value="Genomic_DNA"/>
</dbReference>
<keyword evidence="4" id="KW-1185">Reference proteome</keyword>
<feature type="transmembrane region" description="Helical" evidence="2">
    <location>
        <begin position="192"/>
        <end position="215"/>
    </location>
</feature>
<protein>
    <submittedName>
        <fullName evidence="3">Uncharacterized protein</fullName>
    </submittedName>
</protein>
<reference evidence="3" key="1">
    <citation type="submission" date="2020-01" db="EMBL/GenBank/DDBJ databases">
        <authorList>
            <consortium name="DOE Joint Genome Institute"/>
            <person name="Haridas S."/>
            <person name="Albert R."/>
            <person name="Binder M."/>
            <person name="Bloem J."/>
            <person name="Labutti K."/>
            <person name="Salamov A."/>
            <person name="Andreopoulos B."/>
            <person name="Baker S.E."/>
            <person name="Barry K."/>
            <person name="Bills G."/>
            <person name="Bluhm B.H."/>
            <person name="Cannon C."/>
            <person name="Castanera R."/>
            <person name="Culley D.E."/>
            <person name="Daum C."/>
            <person name="Ezra D."/>
            <person name="Gonzalez J.B."/>
            <person name="Henrissat B."/>
            <person name="Kuo A."/>
            <person name="Liang C."/>
            <person name="Lipzen A."/>
            <person name="Lutzoni F."/>
            <person name="Magnuson J."/>
            <person name="Mondo S."/>
            <person name="Nolan M."/>
            <person name="Ohm R."/>
            <person name="Pangilinan J."/>
            <person name="Park H.-J."/>
            <person name="Ramirez L."/>
            <person name="Alfaro M."/>
            <person name="Sun H."/>
            <person name="Tritt A."/>
            <person name="Yoshinaga Y."/>
            <person name="Zwiers L.-H."/>
            <person name="Turgeon B.G."/>
            <person name="Goodwin S.B."/>
            <person name="Spatafora J.W."/>
            <person name="Crous P.W."/>
            <person name="Grigoriev I.V."/>
        </authorList>
    </citation>
    <scope>NUCLEOTIDE SEQUENCE</scope>
    <source>
        <strain evidence="3">IPT5</strain>
    </source>
</reference>
<gene>
    <name evidence="3" type="ORF">T440DRAFT_506722</name>
</gene>
<evidence type="ECO:0000313" key="4">
    <source>
        <dbReference type="Proteomes" id="UP000799423"/>
    </source>
</evidence>
<accession>A0A6A7BC60</accession>
<feature type="compositionally biased region" description="Gly residues" evidence="1">
    <location>
        <begin position="237"/>
        <end position="250"/>
    </location>
</feature>
<keyword evidence="2" id="KW-1133">Transmembrane helix</keyword>
<feature type="compositionally biased region" description="Low complexity" evidence="1">
    <location>
        <begin position="266"/>
        <end position="279"/>
    </location>
</feature>
<dbReference type="OrthoDB" id="3665339at2759"/>
<evidence type="ECO:0000313" key="3">
    <source>
        <dbReference type="EMBL" id="KAF2852327.1"/>
    </source>
</evidence>